<protein>
    <submittedName>
        <fullName evidence="1">Uncharacterized protein</fullName>
    </submittedName>
</protein>
<accession>A0AAV4XH30</accession>
<dbReference type="EMBL" id="BPLR01017621">
    <property type="protein sequence ID" value="GIY93078.1"/>
    <property type="molecule type" value="Genomic_DNA"/>
</dbReference>
<comment type="caution">
    <text evidence="1">The sequence shown here is derived from an EMBL/GenBank/DDBJ whole genome shotgun (WGS) entry which is preliminary data.</text>
</comment>
<dbReference type="AlphaFoldDB" id="A0AAV4XH30"/>
<evidence type="ECO:0000313" key="1">
    <source>
        <dbReference type="EMBL" id="GIY93078.1"/>
    </source>
</evidence>
<keyword evidence="2" id="KW-1185">Reference proteome</keyword>
<proteinExistence type="predicted"/>
<organism evidence="1 2">
    <name type="scientific">Caerostris extrusa</name>
    <name type="common">Bark spider</name>
    <name type="synonym">Caerostris bankana</name>
    <dbReference type="NCBI Taxonomy" id="172846"/>
    <lineage>
        <taxon>Eukaryota</taxon>
        <taxon>Metazoa</taxon>
        <taxon>Ecdysozoa</taxon>
        <taxon>Arthropoda</taxon>
        <taxon>Chelicerata</taxon>
        <taxon>Arachnida</taxon>
        <taxon>Araneae</taxon>
        <taxon>Araneomorphae</taxon>
        <taxon>Entelegynae</taxon>
        <taxon>Araneoidea</taxon>
        <taxon>Araneidae</taxon>
        <taxon>Caerostris</taxon>
    </lineage>
</organism>
<evidence type="ECO:0000313" key="2">
    <source>
        <dbReference type="Proteomes" id="UP001054945"/>
    </source>
</evidence>
<dbReference type="Proteomes" id="UP001054945">
    <property type="component" value="Unassembled WGS sequence"/>
</dbReference>
<gene>
    <name evidence="1" type="ORF">CEXT_754801</name>
</gene>
<reference evidence="1 2" key="1">
    <citation type="submission" date="2021-06" db="EMBL/GenBank/DDBJ databases">
        <title>Caerostris extrusa draft genome.</title>
        <authorList>
            <person name="Kono N."/>
            <person name="Arakawa K."/>
        </authorList>
    </citation>
    <scope>NUCLEOTIDE SEQUENCE [LARGE SCALE GENOMIC DNA]</scope>
</reference>
<feature type="non-terminal residue" evidence="1">
    <location>
        <position position="1"/>
    </location>
</feature>
<sequence>NSMDLYSSAEELIPYPGVLCQRGVA</sequence>
<name>A0AAV4XH30_CAEEX</name>